<dbReference type="PROSITE" id="PS50075">
    <property type="entry name" value="CARRIER"/>
    <property type="match status" value="1"/>
</dbReference>
<evidence type="ECO:0000313" key="2">
    <source>
        <dbReference type="EMBL" id="CQR60403.1"/>
    </source>
</evidence>
<evidence type="ECO:0000259" key="1">
    <source>
        <dbReference type="PROSITE" id="PS50075"/>
    </source>
</evidence>
<reference evidence="2 3" key="1">
    <citation type="submission" date="2015-02" db="EMBL/GenBank/DDBJ databases">
        <authorList>
            <person name="Gomez-Escribano P.J."/>
        </authorList>
    </citation>
    <scope>NUCLEOTIDE SEQUENCE [LARGE SCALE GENOMIC DNA]</scope>
    <source>
        <strain evidence="3">C34 (DSM 42122 / NRRL B-24963)</strain>
    </source>
</reference>
<protein>
    <recommendedName>
        <fullName evidence="1">Carrier domain-containing protein</fullName>
    </recommendedName>
</protein>
<proteinExistence type="predicted"/>
<organism evidence="2 3">
    <name type="scientific">Streptomyces leeuwenhoekii</name>
    <dbReference type="NCBI Taxonomy" id="1437453"/>
    <lineage>
        <taxon>Bacteria</taxon>
        <taxon>Bacillati</taxon>
        <taxon>Actinomycetota</taxon>
        <taxon>Actinomycetes</taxon>
        <taxon>Kitasatosporales</taxon>
        <taxon>Streptomycetaceae</taxon>
        <taxon>Streptomyces</taxon>
    </lineage>
</organism>
<evidence type="ECO:0000313" key="3">
    <source>
        <dbReference type="Proteomes" id="UP000035016"/>
    </source>
</evidence>
<dbReference type="KEGG" id="sle:sle_09400"/>
<dbReference type="InterPro" id="IPR009081">
    <property type="entry name" value="PP-bd_ACP"/>
</dbReference>
<name>A0A0F7VPI2_STRLW</name>
<dbReference type="AlphaFoldDB" id="A0A0F7VPI2"/>
<feature type="domain" description="Carrier" evidence="1">
    <location>
        <begin position="7"/>
        <end position="82"/>
    </location>
</feature>
<dbReference type="Proteomes" id="UP000035016">
    <property type="component" value="Chromosome Chromosome"/>
</dbReference>
<dbReference type="SUPFAM" id="SSF47336">
    <property type="entry name" value="ACP-like"/>
    <property type="match status" value="1"/>
</dbReference>
<gene>
    <name evidence="2" type="primary">sle_09400</name>
</gene>
<dbReference type="InterPro" id="IPR036736">
    <property type="entry name" value="ACP-like_sf"/>
</dbReference>
<dbReference type="Pfam" id="PF00550">
    <property type="entry name" value="PP-binding"/>
    <property type="match status" value="1"/>
</dbReference>
<dbReference type="EMBL" id="LN831790">
    <property type="protein sequence ID" value="CQR60403.1"/>
    <property type="molecule type" value="Genomic_DNA"/>
</dbReference>
<dbReference type="Gene3D" id="1.10.1200.10">
    <property type="entry name" value="ACP-like"/>
    <property type="match status" value="1"/>
</dbReference>
<accession>A0A0F7VPI2</accession>
<dbReference type="RefSeq" id="WP_029381736.1">
    <property type="nucleotide sequence ID" value="NZ_AZSD01000058.1"/>
</dbReference>
<sequence>MDEHSVPDVLETVRGSIVTVVPEIGPAEVTREASMADLGCNSIDRAEVIALTLERLGISVPVAEFQGLPDIGSLVDLLRKHL</sequence>